<dbReference type="PROSITE" id="PS51880">
    <property type="entry name" value="TGS"/>
    <property type="match status" value="1"/>
</dbReference>
<reference evidence="9 10" key="1">
    <citation type="journal article" date="2014" name="Syst. Appl. Microbiol.">
        <title>Evidence for the existence of two new members of the family Chlamydiaceae and proposal of Chlamydia avium sp. nov. and Chlamydia gallinacea sp. nov.</title>
        <authorList>
            <person name="Sachse K."/>
            <person name="Laroucau K."/>
            <person name="Riege K."/>
            <person name="Wehner S."/>
            <person name="Dilcher M."/>
            <person name="Creasy H.H."/>
            <person name="Weidmann M."/>
            <person name="Myers G."/>
            <person name="Vorimore F."/>
            <person name="Vicari N."/>
            <person name="Magnino S."/>
            <person name="Liebler-Tenorio E."/>
            <person name="Ruettger A."/>
            <person name="Bavoil P.M."/>
            <person name="Hufert F.T."/>
            <person name="Rossello-Mora R."/>
            <person name="Marz M."/>
        </authorList>
    </citation>
    <scope>NUCLEOTIDE SEQUENCE [LARGE SCALE GENOMIC DNA]</scope>
    <source>
        <strain evidence="9 10">10DC88</strain>
    </source>
</reference>
<dbReference type="EMBL" id="CP006571">
    <property type="protein sequence ID" value="AHK63138.1"/>
    <property type="molecule type" value="Genomic_DNA"/>
</dbReference>
<dbReference type="HAMAP" id="MF_00944">
    <property type="entry name" value="YchF_OLA1_ATPase"/>
    <property type="match status" value="1"/>
</dbReference>
<evidence type="ECO:0000256" key="3">
    <source>
        <dbReference type="ARBA" id="ARBA00022741"/>
    </source>
</evidence>
<proteinExistence type="inferred from homology"/>
<dbReference type="GO" id="GO:0016887">
    <property type="term" value="F:ATP hydrolysis activity"/>
    <property type="evidence" value="ECO:0007669"/>
    <property type="project" value="UniProtKB-UniRule"/>
</dbReference>
<evidence type="ECO:0000256" key="2">
    <source>
        <dbReference type="ARBA" id="ARBA00022723"/>
    </source>
</evidence>
<evidence type="ECO:0000313" key="10">
    <source>
        <dbReference type="Proteomes" id="UP000019433"/>
    </source>
</evidence>
<organism evidence="9 10">
    <name type="scientific">Chlamydia avium 10DC88</name>
    <dbReference type="NCBI Taxonomy" id="1229831"/>
    <lineage>
        <taxon>Bacteria</taxon>
        <taxon>Pseudomonadati</taxon>
        <taxon>Chlamydiota</taxon>
        <taxon>Chlamydiia</taxon>
        <taxon>Chlamydiales</taxon>
        <taxon>Chlamydiaceae</taxon>
        <taxon>Chlamydia/Chlamydophila group</taxon>
        <taxon>Chlamydia</taxon>
    </lineage>
</organism>
<dbReference type="InterPro" id="IPR023192">
    <property type="entry name" value="TGS-like_dom_sf"/>
</dbReference>
<dbReference type="NCBIfam" id="TIGR00092">
    <property type="entry name" value="redox-regulated ATPase YchF"/>
    <property type="match status" value="1"/>
</dbReference>
<dbReference type="GO" id="GO:0005525">
    <property type="term" value="F:GTP binding"/>
    <property type="evidence" value="ECO:0007669"/>
    <property type="project" value="InterPro"/>
</dbReference>
<dbReference type="GO" id="GO:0046872">
    <property type="term" value="F:metal ion binding"/>
    <property type="evidence" value="ECO:0007669"/>
    <property type="project" value="UniProtKB-KW"/>
</dbReference>
<keyword evidence="5" id="KW-0460">Magnesium</keyword>
<dbReference type="Proteomes" id="UP000019433">
    <property type="component" value="Chromosome"/>
</dbReference>
<dbReference type="CDD" id="cd01900">
    <property type="entry name" value="YchF"/>
    <property type="match status" value="1"/>
</dbReference>
<dbReference type="CDD" id="cd04867">
    <property type="entry name" value="TGS_YchF_OLA1"/>
    <property type="match status" value="1"/>
</dbReference>
<evidence type="ECO:0000259" key="7">
    <source>
        <dbReference type="PROSITE" id="PS51710"/>
    </source>
</evidence>
<dbReference type="Gene3D" id="3.40.50.300">
    <property type="entry name" value="P-loop containing nucleotide triphosphate hydrolases"/>
    <property type="match status" value="1"/>
</dbReference>
<dbReference type="KEGG" id="cav:M832_02730"/>
<dbReference type="Gene3D" id="3.10.20.30">
    <property type="match status" value="1"/>
</dbReference>
<comment type="caution">
    <text evidence="6">Lacks conserved residue(s) required for the propagation of feature annotation.</text>
</comment>
<dbReference type="AlphaFoldDB" id="W8JQL3"/>
<comment type="cofactor">
    <cofactor evidence="1">
        <name>Mg(2+)</name>
        <dbReference type="ChEBI" id="CHEBI:18420"/>
    </cofactor>
</comment>
<dbReference type="InterPro" id="IPR041706">
    <property type="entry name" value="YchF_N"/>
</dbReference>
<evidence type="ECO:0000256" key="6">
    <source>
        <dbReference type="HAMAP-Rule" id="MF_00944"/>
    </source>
</evidence>
<dbReference type="SUPFAM" id="SSF52540">
    <property type="entry name" value="P-loop containing nucleoside triphosphate hydrolases"/>
    <property type="match status" value="1"/>
</dbReference>
<dbReference type="InterPro" id="IPR027417">
    <property type="entry name" value="P-loop_NTPase"/>
</dbReference>
<sequence length="365" mass="39946">MMGHTECGIVGLPNVGKSGLFNALTGAQVASCNYPFCTIDPNVGIVPIIDNRLDILAKMNQSQKVIYADMKFVDIAGLVKGAAEGAGLGNRFLSHIRETHAIAHVVRCFDNDDVTHVSGKIDPRDDIAVVNLELLFADFSSATSIHGKLSKQAKGKKDVGAVLPILDKVIAHLESGQPVRTLDLSPEEEKQLKPYPFLSAKPMLYIANIGEDSLEIMHNDYVAAVEEIAKQEHAQVIPICVRLEEEIMSLPVEERQDFLNSLGLKESGLNKLARIAYHTLGLISYFTTGPQETRAWTITKGSTAVEAAGQIHTDIQKGFIRAEVITLEDMLAHNGRSGVREVGKLRLEGRDYIVQDGDIMLFLHN</sequence>
<dbReference type="PIRSF" id="PIRSF006641">
    <property type="entry name" value="CHP00092"/>
    <property type="match status" value="1"/>
</dbReference>
<dbReference type="InterPro" id="IPR012675">
    <property type="entry name" value="Beta-grasp_dom_sf"/>
</dbReference>
<evidence type="ECO:0000256" key="4">
    <source>
        <dbReference type="ARBA" id="ARBA00022840"/>
    </source>
</evidence>
<accession>W8JQL3</accession>
<evidence type="ECO:0000259" key="8">
    <source>
        <dbReference type="PROSITE" id="PS51880"/>
    </source>
</evidence>
<dbReference type="GO" id="GO:0043023">
    <property type="term" value="F:ribosomal large subunit binding"/>
    <property type="evidence" value="ECO:0007669"/>
    <property type="project" value="UniProtKB-UniRule"/>
</dbReference>
<keyword evidence="2" id="KW-0479">Metal-binding</keyword>
<dbReference type="eggNOG" id="COG0012">
    <property type="taxonomic scope" value="Bacteria"/>
</dbReference>
<dbReference type="STRING" id="1229831.M832_02730"/>
<protein>
    <recommendedName>
        <fullName evidence="6">Ribosome-binding ATPase YchF</fullName>
    </recommendedName>
</protein>
<dbReference type="PRINTS" id="PR00326">
    <property type="entry name" value="GTP1OBG"/>
</dbReference>
<feature type="domain" description="TGS" evidence="8">
    <location>
        <begin position="281"/>
        <end position="364"/>
    </location>
</feature>
<evidence type="ECO:0000256" key="5">
    <source>
        <dbReference type="ARBA" id="ARBA00022842"/>
    </source>
</evidence>
<dbReference type="Gene3D" id="1.10.150.300">
    <property type="entry name" value="TGS-like domain"/>
    <property type="match status" value="1"/>
</dbReference>
<dbReference type="InterPro" id="IPR013029">
    <property type="entry name" value="YchF_C"/>
</dbReference>
<dbReference type="InterPro" id="IPR004396">
    <property type="entry name" value="ATPase_YchF/OLA1"/>
</dbReference>
<dbReference type="InterPro" id="IPR012676">
    <property type="entry name" value="TGS-like"/>
</dbReference>
<evidence type="ECO:0000256" key="1">
    <source>
        <dbReference type="ARBA" id="ARBA00001946"/>
    </source>
</evidence>
<feature type="domain" description="OBG-type G" evidence="7">
    <location>
        <begin position="5"/>
        <end position="259"/>
    </location>
</feature>
<dbReference type="Pfam" id="PF01926">
    <property type="entry name" value="MMR_HSR1"/>
    <property type="match status" value="1"/>
</dbReference>
<comment type="function">
    <text evidence="6">ATPase that binds to both the 70S ribosome and the 50S ribosomal subunit in a nucleotide-independent manner.</text>
</comment>
<dbReference type="PANTHER" id="PTHR23305:SF18">
    <property type="entry name" value="OBG-TYPE G DOMAIN-CONTAINING PROTEIN"/>
    <property type="match status" value="1"/>
</dbReference>
<dbReference type="SUPFAM" id="SSF81271">
    <property type="entry name" value="TGS-like"/>
    <property type="match status" value="1"/>
</dbReference>
<dbReference type="GO" id="GO:0005524">
    <property type="term" value="F:ATP binding"/>
    <property type="evidence" value="ECO:0007669"/>
    <property type="project" value="UniProtKB-UniRule"/>
</dbReference>
<keyword evidence="3 6" id="KW-0547">Nucleotide-binding</keyword>
<evidence type="ECO:0000313" key="9">
    <source>
        <dbReference type="EMBL" id="AHK63138.1"/>
    </source>
</evidence>
<name>W8JQL3_9CHLA</name>
<dbReference type="InterPro" id="IPR006073">
    <property type="entry name" value="GTP-bd"/>
</dbReference>
<dbReference type="HOGENOM" id="CLU_018395_0_1_0"/>
<dbReference type="PANTHER" id="PTHR23305">
    <property type="entry name" value="OBG GTPASE FAMILY"/>
    <property type="match status" value="1"/>
</dbReference>
<dbReference type="Pfam" id="PF06071">
    <property type="entry name" value="YchF-GTPase_C"/>
    <property type="match status" value="1"/>
</dbReference>
<keyword evidence="4 6" id="KW-0067">ATP-binding</keyword>
<dbReference type="InterPro" id="IPR004095">
    <property type="entry name" value="TGS"/>
</dbReference>
<dbReference type="InterPro" id="IPR031167">
    <property type="entry name" value="G_OBG"/>
</dbReference>
<dbReference type="PATRIC" id="fig|1229831.3.peg.276"/>
<dbReference type="FunFam" id="3.10.20.30:FF:000001">
    <property type="entry name" value="Ribosome-binding ATPase YchF"/>
    <property type="match status" value="1"/>
</dbReference>
<gene>
    <name evidence="6 9" type="primary">ychF</name>
    <name evidence="9" type="ORF">M832_02730</name>
</gene>
<dbReference type="GO" id="GO:0005737">
    <property type="term" value="C:cytoplasm"/>
    <property type="evidence" value="ECO:0007669"/>
    <property type="project" value="TreeGrafter"/>
</dbReference>
<comment type="similarity">
    <text evidence="6">Belongs to the TRAFAC class OBG-HflX-like GTPase superfamily. OBG GTPase family. YchF/OLA1 subfamily.</text>
</comment>
<dbReference type="PROSITE" id="PS51710">
    <property type="entry name" value="G_OBG"/>
    <property type="match status" value="1"/>
</dbReference>